<reference evidence="3 4" key="1">
    <citation type="journal article" date="2012" name="BMC Genomics">
        <title>Complete genome sequence of Saccharothrix espanaensis DSM 44229T and comparison to the other completely sequenced Pseudonocardiaceae.</title>
        <authorList>
            <person name="Strobel T."/>
            <person name="Al-Dilaimi A."/>
            <person name="Blom J."/>
            <person name="Gessner A."/>
            <person name="Kalinowski J."/>
            <person name="Luzhetska M."/>
            <person name="Puhler A."/>
            <person name="Szczepanowski R."/>
            <person name="Bechthold A."/>
            <person name="Ruckert C."/>
        </authorList>
    </citation>
    <scope>NUCLEOTIDE SEQUENCE [LARGE SCALE GENOMIC DNA]</scope>
    <source>
        <strain evidence="4">ATCC 51144 / DSM 44229 / JCM 9112 / NBRC 15066 / NRRL 15764</strain>
    </source>
</reference>
<dbReference type="InterPro" id="IPR029058">
    <property type="entry name" value="AB_hydrolase_fold"/>
</dbReference>
<feature type="transmembrane region" description="Helical" evidence="2">
    <location>
        <begin position="244"/>
        <end position="268"/>
    </location>
</feature>
<feature type="transmembrane region" description="Helical" evidence="2">
    <location>
        <begin position="323"/>
        <end position="340"/>
    </location>
</feature>
<feature type="transmembrane region" description="Helical" evidence="2">
    <location>
        <begin position="352"/>
        <end position="377"/>
    </location>
</feature>
<feature type="transmembrane region" description="Helical" evidence="2">
    <location>
        <begin position="539"/>
        <end position="562"/>
    </location>
</feature>
<keyword evidence="4" id="KW-1185">Reference proteome</keyword>
<feature type="transmembrane region" description="Helical" evidence="2">
    <location>
        <begin position="142"/>
        <end position="165"/>
    </location>
</feature>
<evidence type="ECO:0000256" key="1">
    <source>
        <dbReference type="SAM" id="MobiDB-lite"/>
    </source>
</evidence>
<feature type="transmembrane region" description="Helical" evidence="2">
    <location>
        <begin position="398"/>
        <end position="418"/>
    </location>
</feature>
<feature type="transmembrane region" description="Helical" evidence="2">
    <location>
        <begin position="185"/>
        <end position="206"/>
    </location>
</feature>
<dbReference type="Gene3D" id="3.40.50.1820">
    <property type="entry name" value="alpha/beta hydrolase"/>
    <property type="match status" value="1"/>
</dbReference>
<feature type="region of interest" description="Disordered" evidence="1">
    <location>
        <begin position="790"/>
        <end position="810"/>
    </location>
</feature>
<evidence type="ECO:0000313" key="4">
    <source>
        <dbReference type="Proteomes" id="UP000006281"/>
    </source>
</evidence>
<accession>K0KE60</accession>
<sequence>MHHYGLADARFAGGSVLIPGPDTRVVELRVHGVQGTTPQSLVDAVAAVDVAGDGLGRVVRPADRLRRPAPGPMLQAGGRPVSRVVEGYVWGGMTSGGWAKATWALLFPFSLANVAHWMLPPVPTGSTAAHLLGVALRSLLRLAALLLTVLLVAQLAVISLDLVAAQCLAPGSTCLWGPSWVSDVPWARTVIGLAPVALLLVVLHRVSAVDWRIERKDVPASAIGASGLPGAHVATDPDVPALRVLHLVAGLGAAVVIGLGGPLGPLVAPGWHGVALTAAWVAGVALLAFSALAAMLLDDPTGGAPHRGGRWLRAVLARRPRRVLLAVAWAVFLGSAALLTRLPVRMPGADLAVQLVAAAVALVCALLALLLVPAALLARKTWKDLPRDLRPWAGGWMAAPVLAIAALLGGGFGAGVGLTLRRVLGHGVLPRGYDYIALLWGVAGVLAFAAGIAVVATTGAVRWSSLRRGKEWAREASLLHAGRARDVKRAARAWWWARWQQRHSHHVVLIGACVLVAGAVPAAVLRLREVEPPAWSRPFAALGVVVLAVLALALLRAVWLAARRPDTARQLGILADLAAFWPREAHPVVPPCYALKVVPELVSRVREHLADPGVRVVIAGHSQGSLLAAVAAARLLEELPASDAARVGLVTAGSQLQWAYPRAFPAVVPHESLARLAGGLDGRWRALCRGTDPLGGAVTTWGRQVFDGMLLGVGFLPDGTTGALPPALRGPTGALVLGGDHWLPDPQRGPFPGRRWAPGVNRHKDYTSDPEWDRAVAIAAGLEDVAAPLSRPVLPTARQAPLRTPEPEAL</sequence>
<dbReference type="KEGG" id="sesp:BN6_76080"/>
<evidence type="ECO:0000256" key="2">
    <source>
        <dbReference type="SAM" id="Phobius"/>
    </source>
</evidence>
<keyword evidence="2" id="KW-1133">Transmembrane helix</keyword>
<name>K0KE60_SACES</name>
<organism evidence="3 4">
    <name type="scientific">Saccharothrix espanaensis (strain ATCC 51144 / DSM 44229 / JCM 9112 / NBRC 15066 / NRRL 15764)</name>
    <dbReference type="NCBI Taxonomy" id="1179773"/>
    <lineage>
        <taxon>Bacteria</taxon>
        <taxon>Bacillati</taxon>
        <taxon>Actinomycetota</taxon>
        <taxon>Actinomycetes</taxon>
        <taxon>Pseudonocardiales</taxon>
        <taxon>Pseudonocardiaceae</taxon>
        <taxon>Saccharothrix</taxon>
    </lineage>
</organism>
<dbReference type="PATRIC" id="fig|1179773.3.peg.7681"/>
<dbReference type="HOGENOM" id="CLU_350184_0_0_11"/>
<dbReference type="EMBL" id="HE804045">
    <property type="protein sequence ID" value="CCH34833.1"/>
    <property type="molecule type" value="Genomic_DNA"/>
</dbReference>
<keyword evidence="2" id="KW-0472">Membrane</keyword>
<dbReference type="AlphaFoldDB" id="K0KE60"/>
<protein>
    <submittedName>
        <fullName evidence="3">Integral membrane protein</fullName>
    </submittedName>
</protein>
<proteinExistence type="predicted"/>
<keyword evidence="2" id="KW-0812">Transmembrane</keyword>
<feature type="transmembrane region" description="Helical" evidence="2">
    <location>
        <begin position="507"/>
        <end position="527"/>
    </location>
</feature>
<gene>
    <name evidence="3" type="ordered locus">BN6_76080</name>
</gene>
<feature type="transmembrane region" description="Helical" evidence="2">
    <location>
        <begin position="438"/>
        <end position="461"/>
    </location>
</feature>
<dbReference type="Proteomes" id="UP000006281">
    <property type="component" value="Chromosome"/>
</dbReference>
<evidence type="ECO:0000313" key="3">
    <source>
        <dbReference type="EMBL" id="CCH34833.1"/>
    </source>
</evidence>
<dbReference type="STRING" id="1179773.BN6_76080"/>
<dbReference type="SUPFAM" id="SSF53474">
    <property type="entry name" value="alpha/beta-Hydrolases"/>
    <property type="match status" value="1"/>
</dbReference>
<dbReference type="BioCyc" id="SESP1179773:BN6_RS36760-MONOMER"/>
<feature type="transmembrane region" description="Helical" evidence="2">
    <location>
        <begin position="274"/>
        <end position="297"/>
    </location>
</feature>
<dbReference type="eggNOG" id="COG0657">
    <property type="taxonomic scope" value="Bacteria"/>
</dbReference>